<sequence length="436" mass="48332">MGSIPTRSLSARGLAASEAGRGAVVWNIMPNIWDPDFNPDGFVSLGAAENALMHDTLNQYMRKSFSPSNSMLTYGDGMTGTKRLKTAMAQFLNRHLKPFRSLHPSHIKITNGCSSAIEHLVWALAEPGDGVLLGQPFYGTFAPDIELRFGAKLLKVPFYGVDPLSMEGVAAYENIILKSRANSIKTAALLLCNPHNPLGRCYPRSVIIQLMQLCEKYQIHFVCDEIYALSVWENTVDEGEPVLFESALSIDTTGIIESSRVHVIWGMSKDFGANGLRLGALISQGNLPLHDAILTVGLYSTPSLVSDQLTATILEDQEWSDSYLAENRRRIAEQYVAVTAWAKKHNIPYALGANAAFFMWLNLGAYFSALHPAVCQKDIQNVITKELLKHKVYIASGKDYGSEEVGWYRIVFTYKTTYLSEGLRRIIRALQGYGNK</sequence>
<dbReference type="HOGENOM" id="CLU_017584_1_2_1"/>
<evidence type="ECO:0000256" key="1">
    <source>
        <dbReference type="ARBA" id="ARBA00007441"/>
    </source>
</evidence>
<dbReference type="Proteomes" id="UP000030753">
    <property type="component" value="Unassembled WGS sequence"/>
</dbReference>
<evidence type="ECO:0000313" key="5">
    <source>
        <dbReference type="Proteomes" id="UP000030753"/>
    </source>
</evidence>
<organism evidence="4 5">
    <name type="scientific">Fusarium oxysporum NRRL 32931</name>
    <dbReference type="NCBI Taxonomy" id="660029"/>
    <lineage>
        <taxon>Eukaryota</taxon>
        <taxon>Fungi</taxon>
        <taxon>Dikarya</taxon>
        <taxon>Ascomycota</taxon>
        <taxon>Pezizomycotina</taxon>
        <taxon>Sordariomycetes</taxon>
        <taxon>Hypocreomycetidae</taxon>
        <taxon>Hypocreales</taxon>
        <taxon>Nectriaceae</taxon>
        <taxon>Fusarium</taxon>
        <taxon>Fusarium oxysporum species complex</taxon>
    </lineage>
</organism>
<dbReference type="PANTHER" id="PTHR43795:SF63">
    <property type="entry name" value="PUTATIVE (AFU_ORTHOLOGUE AFUA_4G00630)-RELATED"/>
    <property type="match status" value="1"/>
</dbReference>
<gene>
    <name evidence="4" type="ORF">FOYG_14089</name>
</gene>
<dbReference type="InterPro" id="IPR004838">
    <property type="entry name" value="NHTrfase_class1_PyrdxlP-BS"/>
</dbReference>
<reference evidence="4 5" key="1">
    <citation type="submission" date="2011-06" db="EMBL/GenBank/DDBJ databases">
        <title>The Genome Sequence of Fusarium oxysporum FOSC 3-a.</title>
        <authorList>
            <consortium name="The Broad Institute Genome Sequencing Platform"/>
            <person name="Ma L.-J."/>
            <person name="Gale L.R."/>
            <person name="Schwartz D.C."/>
            <person name="Zhou S."/>
            <person name="Corby-Kistler H."/>
            <person name="Young S.K."/>
            <person name="Zeng Q."/>
            <person name="Gargeya S."/>
            <person name="Fitzgerald M."/>
            <person name="Haas B."/>
            <person name="Abouelleil A."/>
            <person name="Alvarado L."/>
            <person name="Arachchi H.M."/>
            <person name="Berlin A."/>
            <person name="Brown A."/>
            <person name="Chapman S.B."/>
            <person name="Chen Z."/>
            <person name="Dunbar C."/>
            <person name="Freedman E."/>
            <person name="Gearin G."/>
            <person name="Gellesch M."/>
            <person name="Goldberg J."/>
            <person name="Griggs A."/>
            <person name="Gujja S."/>
            <person name="Heiman D."/>
            <person name="Howarth C."/>
            <person name="Larson L."/>
            <person name="Lui A."/>
            <person name="MacDonald P.J.P."/>
            <person name="Mehta T."/>
            <person name="Montmayeur A."/>
            <person name="Murphy C."/>
            <person name="Neiman D."/>
            <person name="Pearson M."/>
            <person name="Priest M."/>
            <person name="Roberts A."/>
            <person name="Saif S."/>
            <person name="Shea T."/>
            <person name="Shenoy N."/>
            <person name="Sisk P."/>
            <person name="Stolte C."/>
            <person name="Sykes S."/>
            <person name="Wortman J."/>
            <person name="Nusbaum C."/>
            <person name="Birren B."/>
        </authorList>
    </citation>
    <scope>NUCLEOTIDE SEQUENCE [LARGE SCALE GENOMIC DNA]</scope>
    <source>
        <strain evidence="5">FOSC 3-a</strain>
    </source>
</reference>
<dbReference type="AlphaFoldDB" id="W9HPV6"/>
<dbReference type="PROSITE" id="PS00105">
    <property type="entry name" value="AA_TRANSFER_CLASS_1"/>
    <property type="match status" value="1"/>
</dbReference>
<dbReference type="Gene3D" id="3.90.1150.10">
    <property type="entry name" value="Aspartate Aminotransferase, domain 1"/>
    <property type="match status" value="1"/>
</dbReference>
<evidence type="ECO:0000313" key="4">
    <source>
        <dbReference type="EMBL" id="EWY84337.1"/>
    </source>
</evidence>
<dbReference type="PANTHER" id="PTHR43795">
    <property type="entry name" value="BIFUNCTIONAL ASPARTATE AMINOTRANSFERASE AND GLUTAMATE/ASPARTATE-PREPHENATE AMINOTRANSFERASE-RELATED"/>
    <property type="match status" value="1"/>
</dbReference>
<dbReference type="InterPro" id="IPR015422">
    <property type="entry name" value="PyrdxlP-dep_Trfase_small"/>
</dbReference>
<dbReference type="SUPFAM" id="SSF53383">
    <property type="entry name" value="PLP-dependent transferases"/>
    <property type="match status" value="1"/>
</dbReference>
<keyword evidence="2" id="KW-0663">Pyridoxal phosphate</keyword>
<comment type="similarity">
    <text evidence="1">Belongs to the class-I pyridoxal-phosphate-dependent aminotransferase family.</text>
</comment>
<dbReference type="InterPro" id="IPR015424">
    <property type="entry name" value="PyrdxlP-dep_Trfase"/>
</dbReference>
<accession>W9HPV6</accession>
<dbReference type="Pfam" id="PF00155">
    <property type="entry name" value="Aminotran_1_2"/>
    <property type="match status" value="1"/>
</dbReference>
<evidence type="ECO:0000256" key="2">
    <source>
        <dbReference type="ARBA" id="ARBA00022898"/>
    </source>
</evidence>
<name>W9HPV6_FUSOX</name>
<dbReference type="InterPro" id="IPR004839">
    <property type="entry name" value="Aminotransferase_I/II_large"/>
</dbReference>
<dbReference type="CDD" id="cd00609">
    <property type="entry name" value="AAT_like"/>
    <property type="match status" value="1"/>
</dbReference>
<proteinExistence type="inferred from homology"/>
<dbReference type="Gene3D" id="3.40.640.10">
    <property type="entry name" value="Type I PLP-dependent aspartate aminotransferase-like (Major domain)"/>
    <property type="match status" value="1"/>
</dbReference>
<feature type="domain" description="Aminotransferase class I/classII large" evidence="3">
    <location>
        <begin position="56"/>
        <end position="426"/>
    </location>
</feature>
<protein>
    <recommendedName>
        <fullName evidence="3">Aminotransferase class I/classII large domain-containing protein</fullName>
    </recommendedName>
</protein>
<dbReference type="GO" id="GO:0006520">
    <property type="term" value="P:amino acid metabolic process"/>
    <property type="evidence" value="ECO:0007669"/>
    <property type="project" value="TreeGrafter"/>
</dbReference>
<dbReference type="GO" id="GO:0030170">
    <property type="term" value="F:pyridoxal phosphate binding"/>
    <property type="evidence" value="ECO:0007669"/>
    <property type="project" value="InterPro"/>
</dbReference>
<dbReference type="GO" id="GO:0008483">
    <property type="term" value="F:transaminase activity"/>
    <property type="evidence" value="ECO:0007669"/>
    <property type="project" value="TreeGrafter"/>
</dbReference>
<dbReference type="EMBL" id="JH717847">
    <property type="protein sequence ID" value="EWY84337.1"/>
    <property type="molecule type" value="Genomic_DNA"/>
</dbReference>
<dbReference type="PRINTS" id="PR00753">
    <property type="entry name" value="ACCSYNTHASE"/>
</dbReference>
<dbReference type="InterPro" id="IPR050478">
    <property type="entry name" value="Ethylene_sulfur-biosynth"/>
</dbReference>
<evidence type="ECO:0000259" key="3">
    <source>
        <dbReference type="Pfam" id="PF00155"/>
    </source>
</evidence>
<dbReference type="InterPro" id="IPR015421">
    <property type="entry name" value="PyrdxlP-dep_Trfase_major"/>
</dbReference>